<name>A0A151RP47_CAJCA</name>
<dbReference type="AlphaFoldDB" id="A0A151RP47"/>
<sequence>KLSITHVLGIGEYAFGFITSTLTQQKNNKDEDFCSFFFFPSYHIYLYTRNILFDQIFLFEKA</sequence>
<evidence type="ECO:0000313" key="1">
    <source>
        <dbReference type="EMBL" id="KYP44347.1"/>
    </source>
</evidence>
<protein>
    <submittedName>
        <fullName evidence="1">Uncharacterized protein</fullName>
    </submittedName>
</protein>
<proteinExistence type="predicted"/>
<accession>A0A151RP47</accession>
<evidence type="ECO:0000313" key="2">
    <source>
        <dbReference type="Proteomes" id="UP000075243"/>
    </source>
</evidence>
<dbReference type="Gramene" id="C.cajan_38801.t">
    <property type="protein sequence ID" value="C.cajan_38801.t.cds1"/>
    <property type="gene ID" value="C.cajan_38801"/>
</dbReference>
<dbReference type="Proteomes" id="UP000075243">
    <property type="component" value="Unassembled WGS sequence"/>
</dbReference>
<keyword evidence="2" id="KW-1185">Reference proteome</keyword>
<dbReference type="EMBL" id="KQ483630">
    <property type="protein sequence ID" value="KYP44347.1"/>
    <property type="molecule type" value="Genomic_DNA"/>
</dbReference>
<reference evidence="1" key="1">
    <citation type="journal article" date="2012" name="Nat. Biotechnol.">
        <title>Draft genome sequence of pigeonpea (Cajanus cajan), an orphan legume crop of resource-poor farmers.</title>
        <authorList>
            <person name="Varshney R.K."/>
            <person name="Chen W."/>
            <person name="Li Y."/>
            <person name="Bharti A.K."/>
            <person name="Saxena R.K."/>
            <person name="Schlueter J.A."/>
            <person name="Donoghue M.T."/>
            <person name="Azam S."/>
            <person name="Fan G."/>
            <person name="Whaley A.M."/>
            <person name="Farmer A.D."/>
            <person name="Sheridan J."/>
            <person name="Iwata A."/>
            <person name="Tuteja R."/>
            <person name="Penmetsa R.V."/>
            <person name="Wu W."/>
            <person name="Upadhyaya H.D."/>
            <person name="Yang S.P."/>
            <person name="Shah T."/>
            <person name="Saxena K.B."/>
            <person name="Michael T."/>
            <person name="McCombie W.R."/>
            <person name="Yang B."/>
            <person name="Zhang G."/>
            <person name="Yang H."/>
            <person name="Wang J."/>
            <person name="Spillane C."/>
            <person name="Cook D.R."/>
            <person name="May G.D."/>
            <person name="Xu X."/>
            <person name="Jackson S.A."/>
        </authorList>
    </citation>
    <scope>NUCLEOTIDE SEQUENCE [LARGE SCALE GENOMIC DNA]</scope>
</reference>
<organism evidence="1 2">
    <name type="scientific">Cajanus cajan</name>
    <name type="common">Pigeon pea</name>
    <name type="synonym">Cajanus indicus</name>
    <dbReference type="NCBI Taxonomy" id="3821"/>
    <lineage>
        <taxon>Eukaryota</taxon>
        <taxon>Viridiplantae</taxon>
        <taxon>Streptophyta</taxon>
        <taxon>Embryophyta</taxon>
        <taxon>Tracheophyta</taxon>
        <taxon>Spermatophyta</taxon>
        <taxon>Magnoliopsida</taxon>
        <taxon>eudicotyledons</taxon>
        <taxon>Gunneridae</taxon>
        <taxon>Pentapetalae</taxon>
        <taxon>rosids</taxon>
        <taxon>fabids</taxon>
        <taxon>Fabales</taxon>
        <taxon>Fabaceae</taxon>
        <taxon>Papilionoideae</taxon>
        <taxon>50 kb inversion clade</taxon>
        <taxon>NPAAA clade</taxon>
        <taxon>indigoferoid/millettioid clade</taxon>
        <taxon>Phaseoleae</taxon>
        <taxon>Cajanus</taxon>
    </lineage>
</organism>
<feature type="non-terminal residue" evidence="1">
    <location>
        <position position="1"/>
    </location>
</feature>
<gene>
    <name evidence="1" type="ORF">KK1_034173</name>
</gene>